<proteinExistence type="predicted"/>
<feature type="signal peptide" evidence="1">
    <location>
        <begin position="1"/>
        <end position="15"/>
    </location>
</feature>
<keyword evidence="1" id="KW-0732">Signal</keyword>
<evidence type="ECO:0000313" key="2">
    <source>
        <dbReference type="EMBL" id="GFR77132.1"/>
    </source>
</evidence>
<feature type="chain" id="PRO_5043752676" evidence="1">
    <location>
        <begin position="16"/>
        <end position="84"/>
    </location>
</feature>
<organism evidence="2 3">
    <name type="scientific">Elysia marginata</name>
    <dbReference type="NCBI Taxonomy" id="1093978"/>
    <lineage>
        <taxon>Eukaryota</taxon>
        <taxon>Metazoa</taxon>
        <taxon>Spiralia</taxon>
        <taxon>Lophotrochozoa</taxon>
        <taxon>Mollusca</taxon>
        <taxon>Gastropoda</taxon>
        <taxon>Heterobranchia</taxon>
        <taxon>Euthyneura</taxon>
        <taxon>Panpulmonata</taxon>
        <taxon>Sacoglossa</taxon>
        <taxon>Placobranchoidea</taxon>
        <taxon>Plakobranchidae</taxon>
        <taxon>Elysia</taxon>
    </lineage>
</organism>
<evidence type="ECO:0000313" key="3">
    <source>
        <dbReference type="Proteomes" id="UP000762676"/>
    </source>
</evidence>
<accession>A0AAV4FV44</accession>
<protein>
    <submittedName>
        <fullName evidence="2">Uncharacterized protein</fullName>
    </submittedName>
</protein>
<dbReference type="Proteomes" id="UP000762676">
    <property type="component" value="Unassembled WGS sequence"/>
</dbReference>
<dbReference type="EMBL" id="BMAT01000957">
    <property type="protein sequence ID" value="GFR77132.1"/>
    <property type="molecule type" value="Genomic_DNA"/>
</dbReference>
<name>A0AAV4FV44_9GAST</name>
<evidence type="ECO:0000256" key="1">
    <source>
        <dbReference type="SAM" id="SignalP"/>
    </source>
</evidence>
<sequence>MLFFSLKCFLELCKAQWILPPVDIVGGSDSPESVSMKRSDEQRHYSSDQADISPAFNNFHGTGHSDTLGVTLTHSNKIHHWPVL</sequence>
<reference evidence="2 3" key="1">
    <citation type="journal article" date="2021" name="Elife">
        <title>Chloroplast acquisition without the gene transfer in kleptoplastic sea slugs, Plakobranchus ocellatus.</title>
        <authorList>
            <person name="Maeda T."/>
            <person name="Takahashi S."/>
            <person name="Yoshida T."/>
            <person name="Shimamura S."/>
            <person name="Takaki Y."/>
            <person name="Nagai Y."/>
            <person name="Toyoda A."/>
            <person name="Suzuki Y."/>
            <person name="Arimoto A."/>
            <person name="Ishii H."/>
            <person name="Satoh N."/>
            <person name="Nishiyama T."/>
            <person name="Hasebe M."/>
            <person name="Maruyama T."/>
            <person name="Minagawa J."/>
            <person name="Obokata J."/>
            <person name="Shigenobu S."/>
        </authorList>
    </citation>
    <scope>NUCLEOTIDE SEQUENCE [LARGE SCALE GENOMIC DNA]</scope>
</reference>
<dbReference type="AlphaFoldDB" id="A0AAV4FV44"/>
<keyword evidence="3" id="KW-1185">Reference proteome</keyword>
<comment type="caution">
    <text evidence="2">The sequence shown here is derived from an EMBL/GenBank/DDBJ whole genome shotgun (WGS) entry which is preliminary data.</text>
</comment>
<gene>
    <name evidence="2" type="ORF">ElyMa_000501100</name>
</gene>